<dbReference type="PANTHER" id="PTHR10851">
    <property type="entry name" value="PYRIDOXINE-5-PHOSPHATE OXIDASE"/>
    <property type="match status" value="1"/>
</dbReference>
<evidence type="ECO:0000313" key="6">
    <source>
        <dbReference type="EMBL" id="PCE64223.1"/>
    </source>
</evidence>
<keyword evidence="4" id="KW-0560">Oxidoreductase</keyword>
<dbReference type="InterPro" id="IPR000659">
    <property type="entry name" value="Pyridox_Oxase"/>
</dbReference>
<proteinExistence type="predicted"/>
<dbReference type="AlphaFoldDB" id="A0A2A4G713"/>
<organism evidence="6 7">
    <name type="scientific">Sediminicola luteus</name>
    <dbReference type="NCBI Taxonomy" id="319238"/>
    <lineage>
        <taxon>Bacteria</taxon>
        <taxon>Pseudomonadati</taxon>
        <taxon>Bacteroidota</taxon>
        <taxon>Flavobacteriia</taxon>
        <taxon>Flavobacteriales</taxon>
        <taxon>Flavobacteriaceae</taxon>
        <taxon>Sediminicola</taxon>
    </lineage>
</organism>
<evidence type="ECO:0000256" key="1">
    <source>
        <dbReference type="ARBA" id="ARBA00001917"/>
    </source>
</evidence>
<evidence type="ECO:0000313" key="7">
    <source>
        <dbReference type="Proteomes" id="UP000219559"/>
    </source>
</evidence>
<dbReference type="PANTHER" id="PTHR10851:SF3">
    <property type="entry name" value="PYRIDOXINE_PYRIDOXAMINE 5'-PHOSPHATE OXIDASE 2"/>
    <property type="match status" value="1"/>
</dbReference>
<accession>A0A2A4G713</accession>
<dbReference type="Pfam" id="PF12766">
    <property type="entry name" value="Pyridox_oxase_2"/>
    <property type="match status" value="1"/>
</dbReference>
<evidence type="ECO:0000256" key="2">
    <source>
        <dbReference type="ARBA" id="ARBA00022630"/>
    </source>
</evidence>
<dbReference type="InterPro" id="IPR012349">
    <property type="entry name" value="Split_barrel_FMN-bd"/>
</dbReference>
<evidence type="ECO:0000256" key="3">
    <source>
        <dbReference type="ARBA" id="ARBA00022643"/>
    </source>
</evidence>
<protein>
    <recommendedName>
        <fullName evidence="5">Pyridoxamine 5'-phosphate oxidase Alr4036 family FMN-binding domain-containing protein</fullName>
    </recommendedName>
</protein>
<dbReference type="GO" id="GO:0004733">
    <property type="term" value="F:pyridoxamine phosphate oxidase activity"/>
    <property type="evidence" value="ECO:0007669"/>
    <property type="project" value="InterPro"/>
</dbReference>
<dbReference type="GO" id="GO:0010181">
    <property type="term" value="F:FMN binding"/>
    <property type="evidence" value="ECO:0007669"/>
    <property type="project" value="InterPro"/>
</dbReference>
<dbReference type="GO" id="GO:0008615">
    <property type="term" value="P:pyridoxine biosynthetic process"/>
    <property type="evidence" value="ECO:0007669"/>
    <property type="project" value="InterPro"/>
</dbReference>
<dbReference type="RefSeq" id="WP_097440347.1">
    <property type="nucleotide sequence ID" value="NZ_KZ300476.1"/>
</dbReference>
<evidence type="ECO:0000259" key="5">
    <source>
        <dbReference type="Pfam" id="PF12766"/>
    </source>
</evidence>
<name>A0A2A4G713_9FLAO</name>
<dbReference type="OrthoDB" id="1493996at2"/>
<evidence type="ECO:0000256" key="4">
    <source>
        <dbReference type="ARBA" id="ARBA00023002"/>
    </source>
</evidence>
<dbReference type="Proteomes" id="UP000219559">
    <property type="component" value="Unassembled WGS sequence"/>
</dbReference>
<sequence length="180" mass="20311">MLFESISQITDLIKSALDDKRHSFRYGNLATVGSDLAPRVRTVMVRSIDPKATLSFYGDGRALKMQHISQNPKVSLSLYDPAEMIQFRFDGTAKICTDPKRTQETWAHVPPILQRDYTTHKAPGAILDSDGLDYLVNENFFTIVDIIPHQIECMVLGKNGHQKTLFVTDGFEWSKKALVP</sequence>
<dbReference type="InterPro" id="IPR024624">
    <property type="entry name" value="Pyridox_Oxase_Alr4036_FMN-bd"/>
</dbReference>
<keyword evidence="7" id="KW-1185">Reference proteome</keyword>
<dbReference type="EMBL" id="NBWU01000003">
    <property type="protein sequence ID" value="PCE64223.1"/>
    <property type="molecule type" value="Genomic_DNA"/>
</dbReference>
<reference evidence="6 7" key="1">
    <citation type="submission" date="2017-04" db="EMBL/GenBank/DDBJ databases">
        <title>A new member of the family Flavobacteriaceae isolated from ascidians.</title>
        <authorList>
            <person name="Chen L."/>
        </authorList>
    </citation>
    <scope>NUCLEOTIDE SEQUENCE [LARGE SCALE GENOMIC DNA]</scope>
    <source>
        <strain evidence="6 7">HQA918</strain>
    </source>
</reference>
<comment type="cofactor">
    <cofactor evidence="1">
        <name>FMN</name>
        <dbReference type="ChEBI" id="CHEBI:58210"/>
    </cofactor>
</comment>
<comment type="caution">
    <text evidence="6">The sequence shown here is derived from an EMBL/GenBank/DDBJ whole genome shotgun (WGS) entry which is preliminary data.</text>
</comment>
<dbReference type="Gene3D" id="2.30.110.10">
    <property type="entry name" value="Electron Transport, Fmn-binding Protein, Chain A"/>
    <property type="match status" value="1"/>
</dbReference>
<dbReference type="SUPFAM" id="SSF50475">
    <property type="entry name" value="FMN-binding split barrel"/>
    <property type="match status" value="1"/>
</dbReference>
<feature type="domain" description="Pyridoxamine 5'-phosphate oxidase Alr4036 family FMN-binding" evidence="5">
    <location>
        <begin position="11"/>
        <end position="96"/>
    </location>
</feature>
<keyword evidence="3" id="KW-0288">FMN</keyword>
<gene>
    <name evidence="6" type="ORF">B7P33_07930</name>
</gene>
<keyword evidence="2" id="KW-0285">Flavoprotein</keyword>